<evidence type="ECO:0000313" key="3">
    <source>
        <dbReference type="Proteomes" id="UP001208570"/>
    </source>
</evidence>
<dbReference type="Proteomes" id="UP001208570">
    <property type="component" value="Unassembled WGS sequence"/>
</dbReference>
<gene>
    <name evidence="2" type="ORF">LSH36_10g14053</name>
</gene>
<reference evidence="2" key="1">
    <citation type="journal article" date="2023" name="Mol. Biol. Evol.">
        <title>Third-Generation Sequencing Reveals the Adaptive Role of the Epigenome in Three Deep-Sea Polychaetes.</title>
        <authorList>
            <person name="Perez M."/>
            <person name="Aroh O."/>
            <person name="Sun Y."/>
            <person name="Lan Y."/>
            <person name="Juniper S.K."/>
            <person name="Young C.R."/>
            <person name="Angers B."/>
            <person name="Qian P.Y."/>
        </authorList>
    </citation>
    <scope>NUCLEOTIDE SEQUENCE</scope>
    <source>
        <strain evidence="2">P08H-3</strain>
    </source>
</reference>
<keyword evidence="1" id="KW-0812">Transmembrane</keyword>
<evidence type="ECO:0000313" key="2">
    <source>
        <dbReference type="EMBL" id="KAK2169449.1"/>
    </source>
</evidence>
<protein>
    <submittedName>
        <fullName evidence="2">Uncharacterized protein</fullName>
    </submittedName>
</protein>
<feature type="transmembrane region" description="Helical" evidence="1">
    <location>
        <begin position="6"/>
        <end position="26"/>
    </location>
</feature>
<keyword evidence="1" id="KW-1133">Transmembrane helix</keyword>
<keyword evidence="3" id="KW-1185">Reference proteome</keyword>
<sequence>MLTRRFFIGIVFMFLMFVFVVGTGRYKKCSEGCCRHELCAYDKICYPRSKCRYGCPDGDCVGTEGNTMCIPYKPCTSVYDCGLGNVCTMHYNLGYNVCQYNLDIGSTLCYDRRKRGRHQVDNLLD</sequence>
<proteinExistence type="predicted"/>
<accession>A0AAD9NJH3</accession>
<evidence type="ECO:0000256" key="1">
    <source>
        <dbReference type="SAM" id="Phobius"/>
    </source>
</evidence>
<organism evidence="2 3">
    <name type="scientific">Paralvinella palmiformis</name>
    <dbReference type="NCBI Taxonomy" id="53620"/>
    <lineage>
        <taxon>Eukaryota</taxon>
        <taxon>Metazoa</taxon>
        <taxon>Spiralia</taxon>
        <taxon>Lophotrochozoa</taxon>
        <taxon>Annelida</taxon>
        <taxon>Polychaeta</taxon>
        <taxon>Sedentaria</taxon>
        <taxon>Canalipalpata</taxon>
        <taxon>Terebellida</taxon>
        <taxon>Terebelliformia</taxon>
        <taxon>Alvinellidae</taxon>
        <taxon>Paralvinella</taxon>
    </lineage>
</organism>
<dbReference type="EMBL" id="JAODUP010000010">
    <property type="protein sequence ID" value="KAK2169449.1"/>
    <property type="molecule type" value="Genomic_DNA"/>
</dbReference>
<dbReference type="AlphaFoldDB" id="A0AAD9NJH3"/>
<keyword evidence="1" id="KW-0472">Membrane</keyword>
<name>A0AAD9NJH3_9ANNE</name>
<comment type="caution">
    <text evidence="2">The sequence shown here is derived from an EMBL/GenBank/DDBJ whole genome shotgun (WGS) entry which is preliminary data.</text>
</comment>